<evidence type="ECO:0000256" key="1">
    <source>
        <dbReference type="SAM" id="Coils"/>
    </source>
</evidence>
<protein>
    <submittedName>
        <fullName evidence="3">Uncharacterized protein</fullName>
    </submittedName>
</protein>
<feature type="region of interest" description="Disordered" evidence="2">
    <location>
        <begin position="1"/>
        <end position="43"/>
    </location>
</feature>
<evidence type="ECO:0000256" key="2">
    <source>
        <dbReference type="SAM" id="MobiDB-lite"/>
    </source>
</evidence>
<sequence length="501" mass="57189">MPDHTPQPAGSPTESRLDPPHPVHGPSTKAAATAAVGDAGGHARGALELESSQPIEKHAAELAERLQRQQEALQRRAAELDAREADLADKVESAKLWFEEQNQLLEQGGLPPQDASAPPAVDEQAAEALDEMRRALSRREHELDQRQADLYREIEELTAQKGKHGDRVADLDRRQQKLERLEEEIKQREATLSVEQSGKGKAEADLQRRRAEVEAQTQDLQNQIAEFAQREAQLAARQAEIQLAIKRYEALGVTERRIAEAESQSNQSNARALHLDEAEAMLSEEKRVLQRAQSQLKADRQALQQTQLMERRKIEEERAAFKQEMAHEKALLARRSERVDERESALERLQVELQETQREVLEMRLATEETWAQLTGALAPATLTRSIAQVRARLSDHYEQTLRELEERRVELESVSTQLGEEQHRLEEHGRQLLEWSRRRDEEIEKQAARLVARERELDRQQAHYETLETKWDRERAELRARIRDLLGSMRHGSGPAAKAA</sequence>
<dbReference type="OrthoDB" id="208101at2"/>
<keyword evidence="1" id="KW-0175">Coiled coil</keyword>
<dbReference type="AlphaFoldDB" id="A0A5C5VGE2"/>
<dbReference type="RefSeq" id="WP_146565051.1">
    <property type="nucleotide sequence ID" value="NZ_SIHJ01000001.1"/>
</dbReference>
<feature type="coiled-coil region" evidence="1">
    <location>
        <begin position="129"/>
        <end position="230"/>
    </location>
</feature>
<comment type="caution">
    <text evidence="3">The sequence shown here is derived from an EMBL/GenBank/DDBJ whole genome shotgun (WGS) entry which is preliminary data.</text>
</comment>
<feature type="coiled-coil region" evidence="1">
    <location>
        <begin position="56"/>
        <end position="90"/>
    </location>
</feature>
<name>A0A5C5VGE2_9BACT</name>
<feature type="coiled-coil region" evidence="1">
    <location>
        <begin position="395"/>
        <end position="422"/>
    </location>
</feature>
<reference evidence="3 4" key="1">
    <citation type="submission" date="2019-02" db="EMBL/GenBank/DDBJ databases">
        <title>Deep-cultivation of Planctomycetes and their phenomic and genomic characterization uncovers novel biology.</title>
        <authorList>
            <person name="Wiegand S."/>
            <person name="Jogler M."/>
            <person name="Boedeker C."/>
            <person name="Pinto D."/>
            <person name="Vollmers J."/>
            <person name="Rivas-Marin E."/>
            <person name="Kohn T."/>
            <person name="Peeters S.H."/>
            <person name="Heuer A."/>
            <person name="Rast P."/>
            <person name="Oberbeckmann S."/>
            <person name="Bunk B."/>
            <person name="Jeske O."/>
            <person name="Meyerdierks A."/>
            <person name="Storesund J.E."/>
            <person name="Kallscheuer N."/>
            <person name="Luecker S."/>
            <person name="Lage O.M."/>
            <person name="Pohl T."/>
            <person name="Merkel B.J."/>
            <person name="Hornburger P."/>
            <person name="Mueller R.-W."/>
            <person name="Bruemmer F."/>
            <person name="Labrenz M."/>
            <person name="Spormann A.M."/>
            <person name="Op Den Camp H."/>
            <person name="Overmann J."/>
            <person name="Amann R."/>
            <person name="Jetten M.S.M."/>
            <person name="Mascher T."/>
            <person name="Medema M.H."/>
            <person name="Devos D.P."/>
            <person name="Kaster A.-K."/>
            <person name="Ovreas L."/>
            <person name="Rohde M."/>
            <person name="Galperin M.Y."/>
            <person name="Jogler C."/>
        </authorList>
    </citation>
    <scope>NUCLEOTIDE SEQUENCE [LARGE SCALE GENOMIC DNA]</scope>
    <source>
        <strain evidence="3 4">KOR34</strain>
    </source>
</reference>
<proteinExistence type="predicted"/>
<feature type="region of interest" description="Disordered" evidence="2">
    <location>
        <begin position="103"/>
        <end position="127"/>
    </location>
</feature>
<evidence type="ECO:0000313" key="3">
    <source>
        <dbReference type="EMBL" id="TWT37738.1"/>
    </source>
</evidence>
<feature type="coiled-coil region" evidence="1">
    <location>
        <begin position="275"/>
        <end position="366"/>
    </location>
</feature>
<dbReference type="EMBL" id="SIHJ01000001">
    <property type="protein sequence ID" value="TWT37738.1"/>
    <property type="molecule type" value="Genomic_DNA"/>
</dbReference>
<gene>
    <name evidence="3" type="ORF">KOR34_27010</name>
</gene>
<dbReference type="Proteomes" id="UP000316714">
    <property type="component" value="Unassembled WGS sequence"/>
</dbReference>
<evidence type="ECO:0000313" key="4">
    <source>
        <dbReference type="Proteomes" id="UP000316714"/>
    </source>
</evidence>
<organism evidence="3 4">
    <name type="scientific">Posidoniimonas corsicana</name>
    <dbReference type="NCBI Taxonomy" id="1938618"/>
    <lineage>
        <taxon>Bacteria</taxon>
        <taxon>Pseudomonadati</taxon>
        <taxon>Planctomycetota</taxon>
        <taxon>Planctomycetia</taxon>
        <taxon>Pirellulales</taxon>
        <taxon>Lacipirellulaceae</taxon>
        <taxon>Posidoniimonas</taxon>
    </lineage>
</organism>
<accession>A0A5C5VGE2</accession>
<keyword evidence="4" id="KW-1185">Reference proteome</keyword>